<dbReference type="InterPro" id="IPR000719">
    <property type="entry name" value="Prot_kinase_dom"/>
</dbReference>
<keyword evidence="3" id="KW-1185">Reference proteome</keyword>
<dbReference type="AlphaFoldDB" id="A0AAD7TX16"/>
<dbReference type="Proteomes" id="UP001215151">
    <property type="component" value="Unassembled WGS sequence"/>
</dbReference>
<comment type="caution">
    <text evidence="2">The sequence shown here is derived from an EMBL/GenBank/DDBJ whole genome shotgun (WGS) entry which is preliminary data.</text>
</comment>
<evidence type="ECO:0000259" key="1">
    <source>
        <dbReference type="PROSITE" id="PS50011"/>
    </source>
</evidence>
<dbReference type="InterPro" id="IPR008266">
    <property type="entry name" value="Tyr_kinase_AS"/>
</dbReference>
<dbReference type="PROSITE" id="PS50011">
    <property type="entry name" value="PROTEIN_KINASE_DOM"/>
    <property type="match status" value="1"/>
</dbReference>
<dbReference type="Gene3D" id="1.10.510.10">
    <property type="entry name" value="Transferase(Phosphotransferase) domain 1"/>
    <property type="match status" value="1"/>
</dbReference>
<dbReference type="PANTHER" id="PTHR44167">
    <property type="entry name" value="OVARIAN-SPECIFIC SERINE/THREONINE-PROTEIN KINASE LOK-RELATED"/>
    <property type="match status" value="1"/>
</dbReference>
<dbReference type="PROSITE" id="PS00109">
    <property type="entry name" value="PROTEIN_KINASE_TYR"/>
    <property type="match status" value="1"/>
</dbReference>
<dbReference type="InterPro" id="IPR011009">
    <property type="entry name" value="Kinase-like_dom_sf"/>
</dbReference>
<protein>
    <recommendedName>
        <fullName evidence="1">Protein kinase domain-containing protein</fullName>
    </recommendedName>
</protein>
<gene>
    <name evidence="2" type="ORF">ONZ51_g5122</name>
</gene>
<dbReference type="EMBL" id="JAPEVG010000106">
    <property type="protein sequence ID" value="KAJ8482816.1"/>
    <property type="molecule type" value="Genomic_DNA"/>
</dbReference>
<dbReference type="GO" id="GO:0005634">
    <property type="term" value="C:nucleus"/>
    <property type="evidence" value="ECO:0007669"/>
    <property type="project" value="TreeGrafter"/>
</dbReference>
<evidence type="ECO:0000313" key="2">
    <source>
        <dbReference type="EMBL" id="KAJ8482816.1"/>
    </source>
</evidence>
<dbReference type="GO" id="GO:0005524">
    <property type="term" value="F:ATP binding"/>
    <property type="evidence" value="ECO:0007669"/>
    <property type="project" value="InterPro"/>
</dbReference>
<evidence type="ECO:0000313" key="3">
    <source>
        <dbReference type="Proteomes" id="UP001215151"/>
    </source>
</evidence>
<dbReference type="CDD" id="cd00180">
    <property type="entry name" value="PKc"/>
    <property type="match status" value="1"/>
</dbReference>
<dbReference type="SUPFAM" id="SSF56112">
    <property type="entry name" value="Protein kinase-like (PK-like)"/>
    <property type="match status" value="1"/>
</dbReference>
<organism evidence="2 3">
    <name type="scientific">Trametes cubensis</name>
    <dbReference type="NCBI Taxonomy" id="1111947"/>
    <lineage>
        <taxon>Eukaryota</taxon>
        <taxon>Fungi</taxon>
        <taxon>Dikarya</taxon>
        <taxon>Basidiomycota</taxon>
        <taxon>Agaricomycotina</taxon>
        <taxon>Agaricomycetes</taxon>
        <taxon>Polyporales</taxon>
        <taxon>Polyporaceae</taxon>
        <taxon>Trametes</taxon>
    </lineage>
</organism>
<proteinExistence type="predicted"/>
<reference evidence="2" key="1">
    <citation type="submission" date="2022-11" db="EMBL/GenBank/DDBJ databases">
        <title>Genome Sequence of Cubamyces cubensis.</title>
        <authorList>
            <person name="Buettner E."/>
        </authorList>
    </citation>
    <scope>NUCLEOTIDE SEQUENCE</scope>
    <source>
        <strain evidence="2">MPL-01</strain>
    </source>
</reference>
<dbReference type="PANTHER" id="PTHR44167:SF24">
    <property type="entry name" value="SERINE_THREONINE-PROTEIN KINASE CHK2"/>
    <property type="match status" value="1"/>
</dbReference>
<dbReference type="SMART" id="SM00220">
    <property type="entry name" value="S_TKc"/>
    <property type="match status" value="1"/>
</dbReference>
<dbReference type="GO" id="GO:0004674">
    <property type="term" value="F:protein serine/threonine kinase activity"/>
    <property type="evidence" value="ECO:0007669"/>
    <property type="project" value="TreeGrafter"/>
</dbReference>
<dbReference type="Pfam" id="PF00069">
    <property type="entry name" value="Pkinase"/>
    <property type="match status" value="1"/>
</dbReference>
<name>A0AAD7TX16_9APHY</name>
<dbReference type="GO" id="GO:0044773">
    <property type="term" value="P:mitotic DNA damage checkpoint signaling"/>
    <property type="evidence" value="ECO:0007669"/>
    <property type="project" value="TreeGrafter"/>
</dbReference>
<feature type="domain" description="Protein kinase" evidence="1">
    <location>
        <begin position="56"/>
        <end position="406"/>
    </location>
</feature>
<accession>A0AAD7TX16</accession>
<sequence length="406" mass="47174">MGTHADSTLEIFPPQQHLARTTLNLRPRCTQAEHMSAPAKQKQLPHYVYLNDKNIEHYTKSTLQGKYGLLPSEAFWRERQEYLHKHGYVLRPRYWPDWQPSWLGTNLHPAYCEDSIVSFKHQVIDARRKVDDSVVAIKTFSRDSQELEVAQFLSSQQDPQNRSVPILEILDDPYDPSLLLMVMPYLRPIHNPEFTTVGEVIDFVDQTLEGLVFMHRNRVVHRDIAIENIMMDAQALYPDGHHPVRLNYTPDAIYKVTPLPRAEHRMKYYYIDFGLARRFPEGASPYVVGDVGRDTDVPELSSDVPYDAYKVDIFALGNLYFKEFEEKFHGVHFLLPLIEKMKQRQPEMRPSADEALAEWINIRSSLDKSVSRWRLAPKSEPAIGRMFNDVVAVAWEGISHLTKFTR</sequence>